<feature type="binding site" evidence="9">
    <location>
        <begin position="224"/>
        <end position="228"/>
    </location>
    <ligand>
        <name>ATP</name>
        <dbReference type="ChEBI" id="CHEBI:30616"/>
    </ligand>
</feature>
<keyword evidence="8 9" id="KW-0460">Magnesium</keyword>
<dbReference type="GO" id="GO:0005524">
    <property type="term" value="F:ATP binding"/>
    <property type="evidence" value="ECO:0007669"/>
    <property type="project" value="UniProtKB-KW"/>
</dbReference>
<feature type="binding site" evidence="9">
    <location>
        <position position="34"/>
    </location>
    <ligand>
        <name>ATP</name>
        <dbReference type="ChEBI" id="CHEBI:30616"/>
    </ligand>
</feature>
<feature type="site" description="Transition state stabilizer" evidence="9">
    <location>
        <position position="257"/>
    </location>
</feature>
<proteinExistence type="inferred from homology"/>
<keyword evidence="2 9" id="KW-0963">Cytoplasm</keyword>
<accession>A6X870</accession>
<feature type="active site" description="Proton donor/acceptor" evidence="9">
    <location>
        <position position="166"/>
    </location>
</feature>
<keyword evidence="4 9" id="KW-0479">Metal-binding</keyword>
<feature type="binding site" evidence="9">
    <location>
        <position position="109"/>
    </location>
    <ligand>
        <name>substrate</name>
    </ligand>
</feature>
<evidence type="ECO:0000313" key="11">
    <source>
        <dbReference type="EMBL" id="ABS17424.1"/>
    </source>
</evidence>
<dbReference type="EC" id="2.7.2.1" evidence="9"/>
<dbReference type="AlphaFoldDB" id="A6X870"/>
<feature type="site" description="Transition state stabilizer" evidence="9">
    <location>
        <position position="197"/>
    </location>
</feature>
<dbReference type="Proteomes" id="UP000002301">
    <property type="component" value="Plasmid pOANT03"/>
</dbReference>
<feature type="binding site" evidence="9">
    <location>
        <begin position="344"/>
        <end position="348"/>
    </location>
    <ligand>
        <name>ATP</name>
        <dbReference type="ChEBI" id="CHEBI:30616"/>
    </ligand>
</feature>
<comment type="pathway">
    <text evidence="9">Metabolic intermediate biosynthesis; acetyl-CoA biosynthesis; acetyl-CoA from acetate: step 1/2.</text>
</comment>
<comment type="subcellular location">
    <subcellularLocation>
        <location evidence="9">Cytoplasm</location>
    </subcellularLocation>
</comment>
<dbReference type="GO" id="GO:0005829">
    <property type="term" value="C:cytosol"/>
    <property type="evidence" value="ECO:0007669"/>
    <property type="project" value="TreeGrafter"/>
</dbReference>
<feature type="binding site" evidence="9">
    <location>
        <position position="395"/>
    </location>
    <ligand>
        <name>Mg(2+)</name>
        <dbReference type="ChEBI" id="CHEBI:18420"/>
    </ligand>
</feature>
<gene>
    <name evidence="9" type="primary">ackA</name>
    <name evidence="11" type="ordered locus">Oant_4653</name>
</gene>
<evidence type="ECO:0000256" key="10">
    <source>
        <dbReference type="RuleBase" id="RU003835"/>
    </source>
</evidence>
<evidence type="ECO:0000256" key="4">
    <source>
        <dbReference type="ARBA" id="ARBA00022723"/>
    </source>
</evidence>
<evidence type="ECO:0000256" key="9">
    <source>
        <dbReference type="HAMAP-Rule" id="MF_00020"/>
    </source>
</evidence>
<dbReference type="Gene3D" id="3.30.420.40">
    <property type="match status" value="2"/>
</dbReference>
<dbReference type="InterPro" id="IPR043129">
    <property type="entry name" value="ATPase_NBD"/>
</dbReference>
<dbReference type="InterPro" id="IPR023865">
    <property type="entry name" value="Aliphatic_acid_kinase_CS"/>
</dbReference>
<dbReference type="SUPFAM" id="SSF53067">
    <property type="entry name" value="Actin-like ATPase domain"/>
    <property type="match status" value="2"/>
</dbReference>
<comment type="cofactor">
    <cofactor evidence="9">
        <name>Mg(2+)</name>
        <dbReference type="ChEBI" id="CHEBI:18420"/>
    </cofactor>
    <cofactor evidence="9">
        <name>Mn(2+)</name>
        <dbReference type="ChEBI" id="CHEBI:29035"/>
    </cofactor>
    <text evidence="9">Mg(2+). Can also accept Mn(2+).</text>
</comment>
<dbReference type="InterPro" id="IPR004372">
    <property type="entry name" value="Ac/propionate_kinase"/>
</dbReference>
<feature type="binding site" evidence="9">
    <location>
        <position position="27"/>
    </location>
    <ligand>
        <name>Mg(2+)</name>
        <dbReference type="ChEBI" id="CHEBI:18420"/>
    </ligand>
</feature>
<sequence>MHRICRSVKEVIFHNGGFMDSVLLTFNTGSSTVKIGSFEYDGSSLQKSAKADIDFAATPLNFHMERGKERLDIELQTQESADIVAVLSEVFDKLSAYIELSRVKAIGHRVVHGGDIFAGPALIDDRSIQAIDDLSAYAPLHQPKSLALIKAIRQLFPDILQTASFDTAFHRTMPDVIRRLAIPRAMHDQGIKRYGFHGLSYQSIAQQFNELQPDLGRKKLVVAHLGSGASICALDQGKSVDTSMSFSTLDGIPMATRCGNIDAGVLLHLLSRQNMSADEVTDMLYHRSGLLGVSGISGDCRDLLASDAPEAKQAIDLFTTRIAGEITRQATSLGGVDAVIFTAGIGEHQPEIRARIARKLQWLGLELDDTANNNNAFRITTPSSKIAAFMLATDEEQVIASETLTVLN</sequence>
<reference evidence="11 12" key="1">
    <citation type="journal article" date="2011" name="J. Bacteriol.">
        <title>Genome of Ochrobactrum anthropi ATCC 49188 T, a versatile opportunistic pathogen and symbiont of several eukaryotic hosts.</title>
        <authorList>
            <person name="Chain P.S."/>
            <person name="Lang D.M."/>
            <person name="Comerci D.J."/>
            <person name="Malfatti S.A."/>
            <person name="Vergez L.M."/>
            <person name="Shin M."/>
            <person name="Ugalde R.A."/>
            <person name="Garcia E."/>
            <person name="Tolmasky M.E."/>
        </authorList>
    </citation>
    <scope>NUCLEOTIDE SEQUENCE [LARGE SCALE GENOMIC DNA]</scope>
    <source>
        <strain evidence="12">ATCC 49188 / DSM 6882 / CCUG 24695 / JCM 21032 / LMG 3331 / NBRC 15819 / NCTC 12168 / Alc 37</strain>
    </source>
</reference>
<name>A6X870_BRUA4</name>
<dbReference type="GO" id="GO:0006085">
    <property type="term" value="P:acetyl-CoA biosynthetic process"/>
    <property type="evidence" value="ECO:0007669"/>
    <property type="project" value="UniProtKB-UniRule"/>
</dbReference>
<keyword evidence="12" id="KW-1185">Reference proteome</keyword>
<dbReference type="PANTHER" id="PTHR21060:SF21">
    <property type="entry name" value="ACETATE KINASE"/>
    <property type="match status" value="1"/>
</dbReference>
<dbReference type="PRINTS" id="PR00471">
    <property type="entry name" value="ACETATEKNASE"/>
</dbReference>
<keyword evidence="11" id="KW-0614">Plasmid</keyword>
<keyword evidence="7 9" id="KW-0067">ATP-binding</keyword>
<keyword evidence="6 9" id="KW-0418">Kinase</keyword>
<dbReference type="NCBIfam" id="TIGR00016">
    <property type="entry name" value="ackA"/>
    <property type="match status" value="1"/>
</dbReference>
<dbReference type="NCBIfam" id="NF005462">
    <property type="entry name" value="PRK07058.1"/>
    <property type="match status" value="1"/>
</dbReference>
<evidence type="ECO:0000313" key="12">
    <source>
        <dbReference type="Proteomes" id="UP000002301"/>
    </source>
</evidence>
<dbReference type="PIRSF" id="PIRSF000722">
    <property type="entry name" value="Acetate_prop_kin"/>
    <property type="match status" value="1"/>
</dbReference>
<comment type="catalytic activity">
    <reaction evidence="9">
        <text>acetate + ATP = acetyl phosphate + ADP</text>
        <dbReference type="Rhea" id="RHEA:11352"/>
        <dbReference type="ChEBI" id="CHEBI:22191"/>
        <dbReference type="ChEBI" id="CHEBI:30089"/>
        <dbReference type="ChEBI" id="CHEBI:30616"/>
        <dbReference type="ChEBI" id="CHEBI:456216"/>
        <dbReference type="EC" id="2.7.2.1"/>
    </reaction>
</comment>
<keyword evidence="3 9" id="KW-0808">Transferase</keyword>
<organism evidence="11 12">
    <name type="scientific">Brucella anthropi (strain ATCC 49188 / DSM 6882 / CCUG 24695 / JCM 21032 / LMG 3331 / NBRC 15819 / NCTC 12168 / Alc 37)</name>
    <name type="common">Ochrobactrum anthropi</name>
    <dbReference type="NCBI Taxonomy" id="439375"/>
    <lineage>
        <taxon>Bacteria</taxon>
        <taxon>Pseudomonadati</taxon>
        <taxon>Pseudomonadota</taxon>
        <taxon>Alphaproteobacteria</taxon>
        <taxon>Hyphomicrobiales</taxon>
        <taxon>Brucellaceae</taxon>
        <taxon>Brucella/Ochrobactrum group</taxon>
        <taxon>Brucella</taxon>
    </lineage>
</organism>
<dbReference type="Pfam" id="PF00871">
    <property type="entry name" value="Acetate_kinase"/>
    <property type="match status" value="1"/>
</dbReference>
<keyword evidence="5 9" id="KW-0547">Nucleotide-binding</keyword>
<evidence type="ECO:0000256" key="1">
    <source>
        <dbReference type="ARBA" id="ARBA00008748"/>
    </source>
</evidence>
<dbReference type="GO" id="GO:0008776">
    <property type="term" value="F:acetate kinase activity"/>
    <property type="evidence" value="ECO:0007669"/>
    <property type="project" value="UniProtKB-UniRule"/>
</dbReference>
<evidence type="ECO:0000256" key="6">
    <source>
        <dbReference type="ARBA" id="ARBA00022777"/>
    </source>
</evidence>
<protein>
    <recommendedName>
        <fullName evidence="9">Acetate kinase</fullName>
        <ecNumber evidence="9">2.7.2.1</ecNumber>
    </recommendedName>
    <alternativeName>
        <fullName evidence="9">Acetokinase</fullName>
    </alternativeName>
</protein>
<evidence type="ECO:0000256" key="2">
    <source>
        <dbReference type="ARBA" id="ARBA00022490"/>
    </source>
</evidence>
<dbReference type="PROSITE" id="PS01076">
    <property type="entry name" value="ACETATE_KINASE_2"/>
    <property type="match status" value="1"/>
</dbReference>
<dbReference type="KEGG" id="oan:Oant_4653"/>
<evidence type="ECO:0000256" key="3">
    <source>
        <dbReference type="ARBA" id="ARBA00022679"/>
    </source>
</evidence>
<dbReference type="InterPro" id="IPR000890">
    <property type="entry name" value="Aliphatic_acid_kin_short-chain"/>
</dbReference>
<evidence type="ECO:0000256" key="5">
    <source>
        <dbReference type="ARBA" id="ARBA00022741"/>
    </source>
</evidence>
<comment type="subunit">
    <text evidence="9">Homodimer.</text>
</comment>
<comment type="function">
    <text evidence="9">Catalyzes the formation of acetyl phosphate from acetate and ATP. Can also catalyze the reverse reaction.</text>
</comment>
<dbReference type="GO" id="GO:0006083">
    <property type="term" value="P:acetate metabolic process"/>
    <property type="evidence" value="ECO:0007669"/>
    <property type="project" value="TreeGrafter"/>
</dbReference>
<dbReference type="HAMAP" id="MF_00020">
    <property type="entry name" value="Acetate_kinase"/>
    <property type="match status" value="1"/>
</dbReference>
<feature type="binding site" evidence="9">
    <location>
        <begin position="299"/>
        <end position="301"/>
    </location>
    <ligand>
        <name>ATP</name>
        <dbReference type="ChEBI" id="CHEBI:30616"/>
    </ligand>
</feature>
<dbReference type="UniPathway" id="UPA00340">
    <property type="reaction ID" value="UER00458"/>
</dbReference>
<comment type="similarity">
    <text evidence="1 9 10">Belongs to the acetokinase family.</text>
</comment>
<dbReference type="EMBL" id="CP000762">
    <property type="protein sequence ID" value="ABS17424.1"/>
    <property type="molecule type" value="Genomic_DNA"/>
</dbReference>
<evidence type="ECO:0000256" key="7">
    <source>
        <dbReference type="ARBA" id="ARBA00022840"/>
    </source>
</evidence>
<dbReference type="GO" id="GO:0000287">
    <property type="term" value="F:magnesium ion binding"/>
    <property type="evidence" value="ECO:0007669"/>
    <property type="project" value="UniProtKB-UniRule"/>
</dbReference>
<dbReference type="HOGENOM" id="CLU_020352_0_0_5"/>
<evidence type="ECO:0000256" key="8">
    <source>
        <dbReference type="ARBA" id="ARBA00022842"/>
    </source>
</evidence>
<dbReference type="PANTHER" id="PTHR21060">
    <property type="entry name" value="ACETATE KINASE"/>
    <property type="match status" value="1"/>
</dbReference>
<geneLocation type="plasmid" evidence="11 12">
    <name>pOANT03</name>
</geneLocation>